<dbReference type="NCBIfam" id="NF041216">
    <property type="entry name" value="CU044_2847_fam"/>
    <property type="match status" value="1"/>
</dbReference>
<dbReference type="Pfam" id="PF19493">
    <property type="entry name" value="Trypco1"/>
    <property type="match status" value="1"/>
</dbReference>
<accession>A0ABQ3YKN2</accession>
<sequence length="114" mass="12067">MELVEFQVEDGMSVIFELAEGDTLRGTALASRRGDALVAETGKRLEQIAEVVRPAVGALKSAVSDLSPEEMTVEFGVKLTLAAGVVIASGTTDAHFKLTCKWSRGDEDSSHGSN</sequence>
<dbReference type="EMBL" id="BOMI01000194">
    <property type="protein sequence ID" value="GID80546.1"/>
    <property type="molecule type" value="Genomic_DNA"/>
</dbReference>
<organism evidence="2 3">
    <name type="scientific">Paractinoplanes deccanensis</name>
    <dbReference type="NCBI Taxonomy" id="113561"/>
    <lineage>
        <taxon>Bacteria</taxon>
        <taxon>Bacillati</taxon>
        <taxon>Actinomycetota</taxon>
        <taxon>Actinomycetes</taxon>
        <taxon>Micromonosporales</taxon>
        <taxon>Micromonosporaceae</taxon>
        <taxon>Paractinoplanes</taxon>
    </lineage>
</organism>
<feature type="domain" description="Trypsin-co-occurring" evidence="1">
    <location>
        <begin position="6"/>
        <end position="104"/>
    </location>
</feature>
<proteinExistence type="predicted"/>
<name>A0ABQ3YKN2_9ACTN</name>
<evidence type="ECO:0000259" key="1">
    <source>
        <dbReference type="Pfam" id="PF19493"/>
    </source>
</evidence>
<dbReference type="Proteomes" id="UP000609879">
    <property type="component" value="Unassembled WGS sequence"/>
</dbReference>
<evidence type="ECO:0000313" key="2">
    <source>
        <dbReference type="EMBL" id="GID80546.1"/>
    </source>
</evidence>
<gene>
    <name evidence="2" type="ORF">Ade02nite_91870</name>
</gene>
<reference evidence="2 3" key="1">
    <citation type="submission" date="2021-01" db="EMBL/GenBank/DDBJ databases">
        <title>Whole genome shotgun sequence of Actinoplanes deccanensis NBRC 13994.</title>
        <authorList>
            <person name="Komaki H."/>
            <person name="Tamura T."/>
        </authorList>
    </citation>
    <scope>NUCLEOTIDE SEQUENCE [LARGE SCALE GENOMIC DNA]</scope>
    <source>
        <strain evidence="2 3">NBRC 13994</strain>
    </source>
</reference>
<evidence type="ECO:0000313" key="3">
    <source>
        <dbReference type="Proteomes" id="UP000609879"/>
    </source>
</evidence>
<dbReference type="RefSeq" id="WP_203777758.1">
    <property type="nucleotide sequence ID" value="NZ_BAAABO010000029.1"/>
</dbReference>
<protein>
    <recommendedName>
        <fullName evidence="1">Trypsin-co-occurring domain-containing protein</fullName>
    </recommendedName>
</protein>
<comment type="caution">
    <text evidence="2">The sequence shown here is derived from an EMBL/GenBank/DDBJ whole genome shotgun (WGS) entry which is preliminary data.</text>
</comment>
<keyword evidence="3" id="KW-1185">Reference proteome</keyword>
<dbReference type="InterPro" id="IPR045794">
    <property type="entry name" value="Trypco1"/>
</dbReference>